<dbReference type="Gene3D" id="1.10.510.10">
    <property type="entry name" value="Transferase(Phosphotransferase) domain 1"/>
    <property type="match status" value="1"/>
</dbReference>
<evidence type="ECO:0000256" key="2">
    <source>
        <dbReference type="ARBA" id="ARBA00022840"/>
    </source>
</evidence>
<evidence type="ECO:0000313" key="7">
    <source>
        <dbReference type="Proteomes" id="UP000663834"/>
    </source>
</evidence>
<proteinExistence type="predicted"/>
<evidence type="ECO:0000259" key="5">
    <source>
        <dbReference type="PROSITE" id="PS51698"/>
    </source>
</evidence>
<evidence type="ECO:0000259" key="4">
    <source>
        <dbReference type="PROSITE" id="PS50011"/>
    </source>
</evidence>
<protein>
    <submittedName>
        <fullName evidence="6">Uncharacterized protein</fullName>
    </submittedName>
</protein>
<dbReference type="SUPFAM" id="SSF57850">
    <property type="entry name" value="RING/U-box"/>
    <property type="match status" value="1"/>
</dbReference>
<dbReference type="Pfam" id="PF04564">
    <property type="entry name" value="U-box"/>
    <property type="match status" value="1"/>
</dbReference>
<comment type="caution">
    <text evidence="6">The sequence shown here is derived from an EMBL/GenBank/DDBJ whole genome shotgun (WGS) entry which is preliminary data.</text>
</comment>
<gene>
    <name evidence="6" type="ORF">KQP761_LOCUS24576</name>
</gene>
<dbReference type="InterPro" id="IPR050198">
    <property type="entry name" value="Non-receptor_tyrosine_kinases"/>
</dbReference>
<name>A0A816CEB7_9BILA</name>
<dbReference type="GO" id="GO:0005524">
    <property type="term" value="F:ATP binding"/>
    <property type="evidence" value="ECO:0007669"/>
    <property type="project" value="UniProtKB-KW"/>
</dbReference>
<dbReference type="InterPro" id="IPR001245">
    <property type="entry name" value="Ser-Thr/Tyr_kinase_cat_dom"/>
</dbReference>
<keyword evidence="1" id="KW-0547">Nucleotide-binding</keyword>
<sequence length="489" mass="55584">MADFLSCCLVCPITFSLFRDPVIAEDGHTYERESIIKWIKHDSTSPLTREQISIAGLRPNHTVRNLVSEFRKSLSTRNYKFKLGVDIKRLSTPFFQSTGKALFEAQWIGYPNGPRIVLLKLFGARAEKEASFYEQLTRHPHVVYTYGLVEQPDAITSTYIFLLQEMAPLGSLVNVLDQHAENHPNKPLSDKLLNHIFLQISDAMIFLSSKSVIHGDLACRNILVFHFDVDDPHRTLVKLTDFGISRGNSLYSKIDAVQTAIDVIPIRSSAPEVLENNIDNPLGVYSEKSDMFAMGVLMWETYSNGKTPWGEVAREQVVRKKVINGERLSRPENCKSDCQWNLILKCMSQDCDDRPTFEELAKELKEFIDPANKANLKNSYPLVKNSKSLPSKQEEQEKIDEPSRSSFVIQETKSISSDDHPEKTNQLGSSTGNYVKAACNFFEKKIIEQKQPLIDQRSKSMSKLASLNVPKITEKSSPREELIKLTKWH</sequence>
<dbReference type="EMBL" id="CAJNOW010013366">
    <property type="protein sequence ID" value="CAF1620274.1"/>
    <property type="molecule type" value="Genomic_DNA"/>
</dbReference>
<dbReference type="SMART" id="SM00504">
    <property type="entry name" value="Ubox"/>
    <property type="match status" value="1"/>
</dbReference>
<dbReference type="InterPro" id="IPR003613">
    <property type="entry name" value="Ubox_domain"/>
</dbReference>
<accession>A0A816CEB7</accession>
<feature type="domain" description="Protein kinase" evidence="4">
    <location>
        <begin position="92"/>
        <end position="368"/>
    </location>
</feature>
<dbReference type="Gene3D" id="3.30.40.10">
    <property type="entry name" value="Zinc/RING finger domain, C3HC4 (zinc finger)"/>
    <property type="match status" value="1"/>
</dbReference>
<feature type="region of interest" description="Disordered" evidence="3">
    <location>
        <begin position="382"/>
        <end position="429"/>
    </location>
</feature>
<dbReference type="Proteomes" id="UP000663834">
    <property type="component" value="Unassembled WGS sequence"/>
</dbReference>
<reference evidence="6" key="1">
    <citation type="submission" date="2021-02" db="EMBL/GenBank/DDBJ databases">
        <authorList>
            <person name="Nowell W R."/>
        </authorList>
    </citation>
    <scope>NUCLEOTIDE SEQUENCE</scope>
</reference>
<evidence type="ECO:0000256" key="1">
    <source>
        <dbReference type="ARBA" id="ARBA00022741"/>
    </source>
</evidence>
<dbReference type="GO" id="GO:0016567">
    <property type="term" value="P:protein ubiquitination"/>
    <property type="evidence" value="ECO:0007669"/>
    <property type="project" value="InterPro"/>
</dbReference>
<dbReference type="Pfam" id="PF07714">
    <property type="entry name" value="PK_Tyr_Ser-Thr"/>
    <property type="match status" value="1"/>
</dbReference>
<organism evidence="6 7">
    <name type="scientific">Rotaria magnacalcarata</name>
    <dbReference type="NCBI Taxonomy" id="392030"/>
    <lineage>
        <taxon>Eukaryota</taxon>
        <taxon>Metazoa</taxon>
        <taxon>Spiralia</taxon>
        <taxon>Gnathifera</taxon>
        <taxon>Rotifera</taxon>
        <taxon>Eurotatoria</taxon>
        <taxon>Bdelloidea</taxon>
        <taxon>Philodinida</taxon>
        <taxon>Philodinidae</taxon>
        <taxon>Rotaria</taxon>
    </lineage>
</organism>
<dbReference type="PROSITE" id="PS00109">
    <property type="entry name" value="PROTEIN_KINASE_TYR"/>
    <property type="match status" value="1"/>
</dbReference>
<dbReference type="CDD" id="cd16655">
    <property type="entry name" value="RING-Ubox_WDSUB1-like"/>
    <property type="match status" value="1"/>
</dbReference>
<dbReference type="InterPro" id="IPR013083">
    <property type="entry name" value="Znf_RING/FYVE/PHD"/>
</dbReference>
<dbReference type="PANTHER" id="PTHR24418">
    <property type="entry name" value="TYROSINE-PROTEIN KINASE"/>
    <property type="match status" value="1"/>
</dbReference>
<evidence type="ECO:0000313" key="6">
    <source>
        <dbReference type="EMBL" id="CAF1620274.1"/>
    </source>
</evidence>
<feature type="compositionally biased region" description="Polar residues" evidence="3">
    <location>
        <begin position="404"/>
        <end position="415"/>
    </location>
</feature>
<evidence type="ECO:0000256" key="3">
    <source>
        <dbReference type="SAM" id="MobiDB-lite"/>
    </source>
</evidence>
<dbReference type="GO" id="GO:0004842">
    <property type="term" value="F:ubiquitin-protein transferase activity"/>
    <property type="evidence" value="ECO:0007669"/>
    <property type="project" value="InterPro"/>
</dbReference>
<dbReference type="AlphaFoldDB" id="A0A816CEB7"/>
<dbReference type="PROSITE" id="PS51698">
    <property type="entry name" value="U_BOX"/>
    <property type="match status" value="1"/>
</dbReference>
<feature type="domain" description="U-box" evidence="5">
    <location>
        <begin position="4"/>
        <end position="77"/>
    </location>
</feature>
<dbReference type="OrthoDB" id="4062651at2759"/>
<dbReference type="InterPro" id="IPR000719">
    <property type="entry name" value="Prot_kinase_dom"/>
</dbReference>
<dbReference type="SUPFAM" id="SSF56112">
    <property type="entry name" value="Protein kinase-like (PK-like)"/>
    <property type="match status" value="1"/>
</dbReference>
<dbReference type="InterPro" id="IPR011009">
    <property type="entry name" value="Kinase-like_dom_sf"/>
</dbReference>
<dbReference type="GO" id="GO:0004672">
    <property type="term" value="F:protein kinase activity"/>
    <property type="evidence" value="ECO:0007669"/>
    <property type="project" value="InterPro"/>
</dbReference>
<dbReference type="InterPro" id="IPR008266">
    <property type="entry name" value="Tyr_kinase_AS"/>
</dbReference>
<keyword evidence="2" id="KW-0067">ATP-binding</keyword>
<feature type="compositionally biased region" description="Basic and acidic residues" evidence="3">
    <location>
        <begin position="392"/>
        <end position="403"/>
    </location>
</feature>
<dbReference type="PROSITE" id="PS50011">
    <property type="entry name" value="PROTEIN_KINASE_DOM"/>
    <property type="match status" value="1"/>
</dbReference>